<protein>
    <submittedName>
        <fullName evidence="12">E3 SUMO-protein ligase MMS21</fullName>
    </submittedName>
</protein>
<dbReference type="Pfam" id="PF11789">
    <property type="entry name" value="zf-Nse"/>
    <property type="match status" value="1"/>
</dbReference>
<keyword evidence="8" id="KW-0862">Zinc</keyword>
<dbReference type="GO" id="GO:0000724">
    <property type="term" value="P:double-strand break repair via homologous recombination"/>
    <property type="evidence" value="ECO:0007669"/>
    <property type="project" value="InterPro"/>
</dbReference>
<feature type="domain" description="SP-RING-type" evidence="11">
    <location>
        <begin position="145"/>
        <end position="232"/>
    </location>
</feature>
<evidence type="ECO:0000256" key="7">
    <source>
        <dbReference type="ARBA" id="ARBA00022786"/>
    </source>
</evidence>
<evidence type="ECO:0000256" key="1">
    <source>
        <dbReference type="ARBA" id="ARBA00004123"/>
    </source>
</evidence>
<dbReference type="AlphaFoldDB" id="A0A2I0W1J9"/>
<comment type="subcellular location">
    <subcellularLocation>
        <location evidence="1">Nucleus</location>
    </subcellularLocation>
</comment>
<dbReference type="Gene3D" id="3.30.40.10">
    <property type="entry name" value="Zinc/RING finger domain, C3HC4 (zinc finger)"/>
    <property type="match status" value="1"/>
</dbReference>
<dbReference type="InterPro" id="IPR004181">
    <property type="entry name" value="Znf_MIZ"/>
</dbReference>
<evidence type="ECO:0000313" key="12">
    <source>
        <dbReference type="EMBL" id="PKU69543.1"/>
    </source>
</evidence>
<reference evidence="12 13" key="2">
    <citation type="journal article" date="2017" name="Nature">
        <title>The Apostasia genome and the evolution of orchids.</title>
        <authorList>
            <person name="Zhang G.Q."/>
            <person name="Liu K.W."/>
            <person name="Li Z."/>
            <person name="Lohaus R."/>
            <person name="Hsiao Y.Y."/>
            <person name="Niu S.C."/>
            <person name="Wang J.Y."/>
            <person name="Lin Y.C."/>
            <person name="Xu Q."/>
            <person name="Chen L.J."/>
            <person name="Yoshida K."/>
            <person name="Fujiwara S."/>
            <person name="Wang Z.W."/>
            <person name="Zhang Y.Q."/>
            <person name="Mitsuda N."/>
            <person name="Wang M."/>
            <person name="Liu G.H."/>
            <person name="Pecoraro L."/>
            <person name="Huang H.X."/>
            <person name="Xiao X.J."/>
            <person name="Lin M."/>
            <person name="Wu X.Y."/>
            <person name="Wu W.L."/>
            <person name="Chen Y.Y."/>
            <person name="Chang S.B."/>
            <person name="Sakamoto S."/>
            <person name="Ohme-Takagi M."/>
            <person name="Yagi M."/>
            <person name="Zeng S.J."/>
            <person name="Shen C.Y."/>
            <person name="Yeh C.M."/>
            <person name="Luo Y.B."/>
            <person name="Tsai W.C."/>
            <person name="Van de Peer Y."/>
            <person name="Liu Z.J."/>
        </authorList>
    </citation>
    <scope>NUCLEOTIDE SEQUENCE [LARGE SCALE GENOMIC DNA]</scope>
    <source>
        <tissue evidence="12">The whole plant</tissue>
    </source>
</reference>
<evidence type="ECO:0000256" key="2">
    <source>
        <dbReference type="ARBA" id="ARBA00004718"/>
    </source>
</evidence>
<comment type="similarity">
    <text evidence="3">Belongs to the NSE2 family.</text>
</comment>
<evidence type="ECO:0000256" key="5">
    <source>
        <dbReference type="ARBA" id="ARBA00022723"/>
    </source>
</evidence>
<dbReference type="Proteomes" id="UP000233837">
    <property type="component" value="Unassembled WGS sequence"/>
</dbReference>
<dbReference type="PANTHER" id="PTHR21330:SF1">
    <property type="entry name" value="E3 SUMO-PROTEIN LIGASE NSE2"/>
    <property type="match status" value="1"/>
</dbReference>
<evidence type="ECO:0000256" key="3">
    <source>
        <dbReference type="ARBA" id="ARBA00008212"/>
    </source>
</evidence>
<dbReference type="PANTHER" id="PTHR21330">
    <property type="entry name" value="E3 SUMO-PROTEIN LIGASE NSE2"/>
    <property type="match status" value="1"/>
</dbReference>
<keyword evidence="6 10" id="KW-0863">Zinc-finger</keyword>
<dbReference type="OrthoDB" id="26899at2759"/>
<dbReference type="InterPro" id="IPR013083">
    <property type="entry name" value="Znf_RING/FYVE/PHD"/>
</dbReference>
<dbReference type="InterPro" id="IPR026846">
    <property type="entry name" value="Nse2(Mms21)"/>
</dbReference>
<keyword evidence="9" id="KW-0539">Nucleus</keyword>
<gene>
    <name evidence="12" type="primary">MMS21</name>
    <name evidence="12" type="ORF">MA16_Dca019229</name>
</gene>
<dbReference type="GO" id="GO:0016874">
    <property type="term" value="F:ligase activity"/>
    <property type="evidence" value="ECO:0007669"/>
    <property type="project" value="UniProtKB-KW"/>
</dbReference>
<evidence type="ECO:0000256" key="10">
    <source>
        <dbReference type="PROSITE-ProRule" id="PRU00452"/>
    </source>
</evidence>
<dbReference type="UniPathway" id="UPA00886"/>
<dbReference type="CDD" id="cd16651">
    <property type="entry name" value="SPL-RING_NSE2"/>
    <property type="match status" value="1"/>
</dbReference>
<dbReference type="PROSITE" id="PS51044">
    <property type="entry name" value="ZF_SP_RING"/>
    <property type="match status" value="1"/>
</dbReference>
<sequence>MASTSAPRSSLSSAASRIATAASNLSSDSQTLIAEIRKSFGIIKGIAVDLEKAQRSDKVKELENTVLELLESCDDCTNLSEAIRGVGNNYQPSGQPTDFGKLLEDKIATLKEESPFVPQNNPLYRQFKEAIWNVHHVGQPMPGEEQEDIVMTSTQNILLNMTCPLTGKPVIELENPIRCMDCKHIYEKDPVMHYIRTKGQALCPVAGCPKFLQEGRLICDPLLRIEIEEIRAACTSNKAVTNVEDYTEINDDID</sequence>
<evidence type="ECO:0000259" key="11">
    <source>
        <dbReference type="PROSITE" id="PS51044"/>
    </source>
</evidence>
<evidence type="ECO:0000313" key="13">
    <source>
        <dbReference type="Proteomes" id="UP000233837"/>
    </source>
</evidence>
<keyword evidence="13" id="KW-1185">Reference proteome</keyword>
<dbReference type="GO" id="GO:0016925">
    <property type="term" value="P:protein sumoylation"/>
    <property type="evidence" value="ECO:0007669"/>
    <property type="project" value="UniProtKB-UniPathway"/>
</dbReference>
<dbReference type="STRING" id="906689.A0A2I0W1J9"/>
<dbReference type="GO" id="GO:0030915">
    <property type="term" value="C:Smc5-Smc6 complex"/>
    <property type="evidence" value="ECO:0007669"/>
    <property type="project" value="InterPro"/>
</dbReference>
<keyword evidence="4" id="KW-0808">Transferase</keyword>
<evidence type="ECO:0000256" key="6">
    <source>
        <dbReference type="ARBA" id="ARBA00022771"/>
    </source>
</evidence>
<reference evidence="12 13" key="1">
    <citation type="journal article" date="2016" name="Sci. Rep.">
        <title>The Dendrobium catenatum Lindl. genome sequence provides insights into polysaccharide synthase, floral development and adaptive evolution.</title>
        <authorList>
            <person name="Zhang G.Q."/>
            <person name="Xu Q."/>
            <person name="Bian C."/>
            <person name="Tsai W.C."/>
            <person name="Yeh C.M."/>
            <person name="Liu K.W."/>
            <person name="Yoshida K."/>
            <person name="Zhang L.S."/>
            <person name="Chang S.B."/>
            <person name="Chen F."/>
            <person name="Shi Y."/>
            <person name="Su Y.Y."/>
            <person name="Zhang Y.Q."/>
            <person name="Chen L.J."/>
            <person name="Yin Y."/>
            <person name="Lin M."/>
            <person name="Huang H."/>
            <person name="Deng H."/>
            <person name="Wang Z.W."/>
            <person name="Zhu S.L."/>
            <person name="Zhao X."/>
            <person name="Deng C."/>
            <person name="Niu S.C."/>
            <person name="Huang J."/>
            <person name="Wang M."/>
            <person name="Liu G.H."/>
            <person name="Yang H.J."/>
            <person name="Xiao X.J."/>
            <person name="Hsiao Y.Y."/>
            <person name="Wu W.L."/>
            <person name="Chen Y.Y."/>
            <person name="Mitsuda N."/>
            <person name="Ohme-Takagi M."/>
            <person name="Luo Y.B."/>
            <person name="Van de Peer Y."/>
            <person name="Liu Z.J."/>
        </authorList>
    </citation>
    <scope>NUCLEOTIDE SEQUENCE [LARGE SCALE GENOMIC DNA]</scope>
    <source>
        <tissue evidence="12">The whole plant</tissue>
    </source>
</reference>
<organism evidence="12 13">
    <name type="scientific">Dendrobium catenatum</name>
    <dbReference type="NCBI Taxonomy" id="906689"/>
    <lineage>
        <taxon>Eukaryota</taxon>
        <taxon>Viridiplantae</taxon>
        <taxon>Streptophyta</taxon>
        <taxon>Embryophyta</taxon>
        <taxon>Tracheophyta</taxon>
        <taxon>Spermatophyta</taxon>
        <taxon>Magnoliopsida</taxon>
        <taxon>Liliopsida</taxon>
        <taxon>Asparagales</taxon>
        <taxon>Orchidaceae</taxon>
        <taxon>Epidendroideae</taxon>
        <taxon>Malaxideae</taxon>
        <taxon>Dendrobiinae</taxon>
        <taxon>Dendrobium</taxon>
    </lineage>
</organism>
<keyword evidence="5" id="KW-0479">Metal-binding</keyword>
<accession>A0A2I0W1J9</accession>
<dbReference type="GO" id="GO:0005634">
    <property type="term" value="C:nucleus"/>
    <property type="evidence" value="ECO:0007669"/>
    <property type="project" value="UniProtKB-SubCell"/>
</dbReference>
<dbReference type="GO" id="GO:0008270">
    <property type="term" value="F:zinc ion binding"/>
    <property type="evidence" value="ECO:0007669"/>
    <property type="project" value="UniProtKB-KW"/>
</dbReference>
<evidence type="ECO:0000256" key="4">
    <source>
        <dbReference type="ARBA" id="ARBA00022679"/>
    </source>
</evidence>
<dbReference type="EMBL" id="KZ503023">
    <property type="protein sequence ID" value="PKU69543.1"/>
    <property type="molecule type" value="Genomic_DNA"/>
</dbReference>
<keyword evidence="7" id="KW-0833">Ubl conjugation pathway</keyword>
<keyword evidence="12" id="KW-0436">Ligase</keyword>
<dbReference type="GO" id="GO:0061665">
    <property type="term" value="F:SUMO ligase activity"/>
    <property type="evidence" value="ECO:0007669"/>
    <property type="project" value="TreeGrafter"/>
</dbReference>
<comment type="pathway">
    <text evidence="2">Protein modification; protein sumoylation.</text>
</comment>
<proteinExistence type="inferred from homology"/>
<evidence type="ECO:0000256" key="8">
    <source>
        <dbReference type="ARBA" id="ARBA00022833"/>
    </source>
</evidence>
<name>A0A2I0W1J9_9ASPA</name>
<evidence type="ECO:0000256" key="9">
    <source>
        <dbReference type="ARBA" id="ARBA00023242"/>
    </source>
</evidence>